<evidence type="ECO:0000259" key="2">
    <source>
        <dbReference type="PROSITE" id="PS50006"/>
    </source>
</evidence>
<keyword evidence="1" id="KW-0597">Phosphoprotein</keyword>
<dbReference type="PROSITE" id="PS50006">
    <property type="entry name" value="FHA_DOMAIN"/>
    <property type="match status" value="1"/>
</dbReference>
<organism evidence="3 4">
    <name type="scientific">Glycomyces rhizosphaerae</name>
    <dbReference type="NCBI Taxonomy" id="2054422"/>
    <lineage>
        <taxon>Bacteria</taxon>
        <taxon>Bacillati</taxon>
        <taxon>Actinomycetota</taxon>
        <taxon>Actinomycetes</taxon>
        <taxon>Glycomycetales</taxon>
        <taxon>Glycomycetaceae</taxon>
        <taxon>Glycomyces</taxon>
    </lineage>
</organism>
<reference evidence="4" key="1">
    <citation type="journal article" date="2019" name="Int. J. Syst. Evol. Microbiol.">
        <title>The Global Catalogue of Microorganisms (GCM) 10K type strain sequencing project: providing services to taxonomists for standard genome sequencing and annotation.</title>
        <authorList>
            <consortium name="The Broad Institute Genomics Platform"/>
            <consortium name="The Broad Institute Genome Sequencing Center for Infectious Disease"/>
            <person name="Wu L."/>
            <person name="Ma J."/>
        </authorList>
    </citation>
    <scope>NUCLEOTIDE SEQUENCE [LARGE SCALE GENOMIC DNA]</scope>
    <source>
        <strain evidence="4">CGMCC 4.7396</strain>
    </source>
</reference>
<feature type="domain" description="FHA" evidence="2">
    <location>
        <begin position="58"/>
        <end position="109"/>
    </location>
</feature>
<sequence length="288" mass="32196">MTDQAFFPQVLPPWVRSLAAGVPAAPPEEDPLPTPPLGTVFALSAHLGWAVPPRRFELLFGRDEENVNIPLGVKDQRISRCHGRLICHGSEWTMRNEGRLPMLFPGDTMLLQGQERLVEDAYTPVYIGNPREEVHFLEVRLIGGRRPDGEATPEDETAVPVVHNLSAIERLVIASLAQRYLRGVAHPQPVSWKRVAEDMERLPGPRDRDWNERTVARVVAAVRERLSAPGYRHRVYGLRRSEVFGEPLGNALNDNLIRALLQSTTLAPGDIEPFDRAEQARAERNAAG</sequence>
<evidence type="ECO:0000313" key="3">
    <source>
        <dbReference type="EMBL" id="MFC3494894.1"/>
    </source>
</evidence>
<accession>A0ABV7Q527</accession>
<keyword evidence="4" id="KW-1185">Reference proteome</keyword>
<dbReference type="InterPro" id="IPR000253">
    <property type="entry name" value="FHA_dom"/>
</dbReference>
<evidence type="ECO:0000313" key="4">
    <source>
        <dbReference type="Proteomes" id="UP001595712"/>
    </source>
</evidence>
<dbReference type="SUPFAM" id="SSF49879">
    <property type="entry name" value="SMAD/FHA domain"/>
    <property type="match status" value="1"/>
</dbReference>
<evidence type="ECO:0000256" key="1">
    <source>
        <dbReference type="ARBA" id="ARBA00022553"/>
    </source>
</evidence>
<gene>
    <name evidence="3" type="ORF">ACFO8M_20600</name>
</gene>
<comment type="caution">
    <text evidence="3">The sequence shown here is derived from an EMBL/GenBank/DDBJ whole genome shotgun (WGS) entry which is preliminary data.</text>
</comment>
<proteinExistence type="predicted"/>
<dbReference type="Proteomes" id="UP001595712">
    <property type="component" value="Unassembled WGS sequence"/>
</dbReference>
<dbReference type="RefSeq" id="WP_387979051.1">
    <property type="nucleotide sequence ID" value="NZ_JBHRWO010000021.1"/>
</dbReference>
<protein>
    <submittedName>
        <fullName evidence="3">FHA domain-containing protein</fullName>
    </submittedName>
</protein>
<dbReference type="EMBL" id="JBHRWO010000021">
    <property type="protein sequence ID" value="MFC3494894.1"/>
    <property type="molecule type" value="Genomic_DNA"/>
</dbReference>
<name>A0ABV7Q527_9ACTN</name>
<dbReference type="InterPro" id="IPR008984">
    <property type="entry name" value="SMAD_FHA_dom_sf"/>
</dbReference>